<evidence type="ECO:0000313" key="1">
    <source>
        <dbReference type="EMBL" id="MDG1643400.1"/>
    </source>
</evidence>
<sequence>MHFSSRHEQDLWNCDRQPPHPIIIAIFSNALALPEWLPQAAASYAALK</sequence>
<gene>
    <name evidence="1" type="ORF">OXR69_016185</name>
</gene>
<dbReference type="Proteomes" id="UP001075001">
    <property type="component" value="Unassembled WGS sequence"/>
</dbReference>
<name>A0ABT6EDZ3_9ENTR</name>
<organism evidence="1 2">
    <name type="scientific">Klebsiella huaxiensis</name>
    <dbReference type="NCBI Taxonomy" id="2153354"/>
    <lineage>
        <taxon>Bacteria</taxon>
        <taxon>Pseudomonadati</taxon>
        <taxon>Pseudomonadota</taxon>
        <taxon>Gammaproteobacteria</taxon>
        <taxon>Enterobacterales</taxon>
        <taxon>Enterobacteriaceae</taxon>
        <taxon>Klebsiella/Raoultella group</taxon>
        <taxon>Klebsiella</taxon>
    </lineage>
</organism>
<accession>A0ABT6EDZ3</accession>
<keyword evidence="2" id="KW-1185">Reference proteome</keyword>
<reference evidence="1" key="1">
    <citation type="submission" date="2023-03" db="EMBL/GenBank/DDBJ databases">
        <title>identification of new KPC variant in Klebsiella huaxiensis from the Hospital Sewage Samples in China.</title>
        <authorList>
            <person name="Wu Y."/>
        </authorList>
    </citation>
    <scope>NUCLEOTIDE SEQUENCE</scope>
    <source>
        <strain evidence="1">ZR-9</strain>
    </source>
</reference>
<dbReference type="EMBL" id="JAPQEX020000001">
    <property type="protein sequence ID" value="MDG1643400.1"/>
    <property type="molecule type" value="Genomic_DNA"/>
</dbReference>
<proteinExistence type="predicted"/>
<dbReference type="RefSeq" id="WP_277738653.1">
    <property type="nucleotide sequence ID" value="NZ_JAPQEX020000001.1"/>
</dbReference>
<comment type="caution">
    <text evidence="1">The sequence shown here is derived from an EMBL/GenBank/DDBJ whole genome shotgun (WGS) entry which is preliminary data.</text>
</comment>
<protein>
    <submittedName>
        <fullName evidence="1">Uncharacterized protein</fullName>
    </submittedName>
</protein>
<evidence type="ECO:0000313" key="2">
    <source>
        <dbReference type="Proteomes" id="UP001075001"/>
    </source>
</evidence>